<dbReference type="PANTHER" id="PTHR34293">
    <property type="entry name" value="HTH-TYPE TRANSCRIPTIONAL REGULATOR TRMBL2"/>
    <property type="match status" value="1"/>
</dbReference>
<protein>
    <submittedName>
        <fullName evidence="2">Sugar-specific transcriptional regulator TrmB</fullName>
    </submittedName>
</protein>
<dbReference type="PANTHER" id="PTHR34293:SF1">
    <property type="entry name" value="HTH-TYPE TRANSCRIPTIONAL REGULATOR TRMBL2"/>
    <property type="match status" value="1"/>
</dbReference>
<proteinExistence type="predicted"/>
<organism evidence="2 3">
    <name type="scientific">Phytomonospora endophytica</name>
    <dbReference type="NCBI Taxonomy" id="714109"/>
    <lineage>
        <taxon>Bacteria</taxon>
        <taxon>Bacillati</taxon>
        <taxon>Actinomycetota</taxon>
        <taxon>Actinomycetes</taxon>
        <taxon>Micromonosporales</taxon>
        <taxon>Micromonosporaceae</taxon>
        <taxon>Phytomonospora</taxon>
    </lineage>
</organism>
<accession>A0A841FBV8</accession>
<dbReference type="Gene3D" id="1.10.10.10">
    <property type="entry name" value="Winged helix-like DNA-binding domain superfamily/Winged helix DNA-binding domain"/>
    <property type="match status" value="2"/>
</dbReference>
<dbReference type="SMART" id="SM00421">
    <property type="entry name" value="HTH_LUXR"/>
    <property type="match status" value="1"/>
</dbReference>
<keyword evidence="3" id="KW-1185">Reference proteome</keyword>
<dbReference type="InterPro" id="IPR000792">
    <property type="entry name" value="Tscrpt_reg_LuxR_C"/>
</dbReference>
<gene>
    <name evidence="2" type="ORF">HNR73_001121</name>
</gene>
<dbReference type="InterPro" id="IPR036388">
    <property type="entry name" value="WH-like_DNA-bd_sf"/>
</dbReference>
<evidence type="ECO:0000313" key="3">
    <source>
        <dbReference type="Proteomes" id="UP000548476"/>
    </source>
</evidence>
<dbReference type="InterPro" id="IPR016032">
    <property type="entry name" value="Sig_transdc_resp-reg_C-effctor"/>
</dbReference>
<dbReference type="GO" id="GO:0003677">
    <property type="term" value="F:DNA binding"/>
    <property type="evidence" value="ECO:0007669"/>
    <property type="project" value="InterPro"/>
</dbReference>
<dbReference type="Pfam" id="PF13384">
    <property type="entry name" value="HTH_23"/>
    <property type="match status" value="1"/>
</dbReference>
<dbReference type="RefSeq" id="WP_184786154.1">
    <property type="nucleotide sequence ID" value="NZ_BONT01000024.1"/>
</dbReference>
<dbReference type="Proteomes" id="UP000548476">
    <property type="component" value="Unassembled WGS sequence"/>
</dbReference>
<evidence type="ECO:0000259" key="1">
    <source>
        <dbReference type="SMART" id="SM00421"/>
    </source>
</evidence>
<sequence>MAEEQNGGHSLHTIGLAAEEERAYRALMNLARTDAATLAAALDLDVAESAALLIALTERGLARMHADDLFTAVPPDTALGGLLADRFEALRHGYDALHGLVSAYRDAQRRHGGDEAETISGEAALRSRIDQMQRRATRQMRAFVRTPRMTARSDLTIHDEALGRGVRYRMVYEKAMLDLHGQVDRIRELTARGEEVRFAAAVPLKIIIADDEAAIIAEPGTQPVALATEHPALVALAAALFEQVWTDAVPAPQSDEDAPFSSEEDRMLLSLLLAGLTDQTIAARLGVGLRTVQRRVRDLMDVAGVDTRIQLGWQAARRGWV</sequence>
<dbReference type="SUPFAM" id="SSF46894">
    <property type="entry name" value="C-terminal effector domain of the bipartite response regulators"/>
    <property type="match status" value="1"/>
</dbReference>
<dbReference type="InterPro" id="IPR051797">
    <property type="entry name" value="TrmB-like"/>
</dbReference>
<feature type="domain" description="HTH luxR-type" evidence="1">
    <location>
        <begin position="257"/>
        <end position="315"/>
    </location>
</feature>
<dbReference type="EMBL" id="JACHGT010000002">
    <property type="protein sequence ID" value="MBB6033274.1"/>
    <property type="molecule type" value="Genomic_DNA"/>
</dbReference>
<evidence type="ECO:0000313" key="2">
    <source>
        <dbReference type="EMBL" id="MBB6033274.1"/>
    </source>
</evidence>
<name>A0A841FBV8_9ACTN</name>
<comment type="caution">
    <text evidence="2">The sequence shown here is derived from an EMBL/GenBank/DDBJ whole genome shotgun (WGS) entry which is preliminary data.</text>
</comment>
<dbReference type="GO" id="GO:0006355">
    <property type="term" value="P:regulation of DNA-templated transcription"/>
    <property type="evidence" value="ECO:0007669"/>
    <property type="project" value="InterPro"/>
</dbReference>
<dbReference type="AlphaFoldDB" id="A0A841FBV8"/>
<reference evidence="2 3" key="1">
    <citation type="submission" date="2020-08" db="EMBL/GenBank/DDBJ databases">
        <title>Genomic Encyclopedia of Type Strains, Phase IV (KMG-IV): sequencing the most valuable type-strain genomes for metagenomic binning, comparative biology and taxonomic classification.</title>
        <authorList>
            <person name="Goeker M."/>
        </authorList>
    </citation>
    <scope>NUCLEOTIDE SEQUENCE [LARGE SCALE GENOMIC DNA]</scope>
    <source>
        <strain evidence="2 3">YIM 65646</strain>
    </source>
</reference>